<dbReference type="RefSeq" id="WP_344146183.1">
    <property type="nucleotide sequence ID" value="NZ_BAAAQR010000001.1"/>
</dbReference>
<keyword evidence="9" id="KW-1185">Reference proteome</keyword>
<evidence type="ECO:0000256" key="5">
    <source>
        <dbReference type="ARBA" id="ARBA00022801"/>
    </source>
</evidence>
<dbReference type="PROSITE" id="PS51704">
    <property type="entry name" value="GP_PDE"/>
    <property type="match status" value="1"/>
</dbReference>
<proteinExistence type="inferred from homology"/>
<dbReference type="SUPFAM" id="SSF51695">
    <property type="entry name" value="PLC-like phosphodiesterases"/>
    <property type="match status" value="1"/>
</dbReference>
<comment type="catalytic activity">
    <reaction evidence="6">
        <text>a sn-glycero-3-phosphodiester + H2O = an alcohol + sn-glycerol 3-phosphate + H(+)</text>
        <dbReference type="Rhea" id="RHEA:12969"/>
        <dbReference type="ChEBI" id="CHEBI:15377"/>
        <dbReference type="ChEBI" id="CHEBI:15378"/>
        <dbReference type="ChEBI" id="CHEBI:30879"/>
        <dbReference type="ChEBI" id="CHEBI:57597"/>
        <dbReference type="ChEBI" id="CHEBI:83408"/>
        <dbReference type="EC" id="3.1.4.46"/>
    </reaction>
</comment>
<evidence type="ECO:0000313" key="9">
    <source>
        <dbReference type="Proteomes" id="UP001501771"/>
    </source>
</evidence>
<protein>
    <recommendedName>
        <fullName evidence="2">glycerophosphodiester phosphodiesterase</fullName>
        <ecNumber evidence="2">3.1.4.46</ecNumber>
    </recommendedName>
</protein>
<dbReference type="PANTHER" id="PTHR43620:SF7">
    <property type="entry name" value="GLYCEROPHOSPHODIESTER PHOSPHODIESTERASE GDPD5-RELATED"/>
    <property type="match status" value="1"/>
</dbReference>
<dbReference type="EC" id="3.1.4.46" evidence="2"/>
<reference evidence="8 9" key="1">
    <citation type="journal article" date="2019" name="Int. J. Syst. Evol. Microbiol.">
        <title>The Global Catalogue of Microorganisms (GCM) 10K type strain sequencing project: providing services to taxonomists for standard genome sequencing and annotation.</title>
        <authorList>
            <consortium name="The Broad Institute Genomics Platform"/>
            <consortium name="The Broad Institute Genome Sequencing Center for Infectious Disease"/>
            <person name="Wu L."/>
            <person name="Ma J."/>
        </authorList>
    </citation>
    <scope>NUCLEOTIDE SEQUENCE [LARGE SCALE GENOMIC DNA]</scope>
    <source>
        <strain evidence="8 9">JCM 16022</strain>
    </source>
</reference>
<gene>
    <name evidence="8" type="ORF">GCM10009844_01860</name>
</gene>
<evidence type="ECO:0000256" key="6">
    <source>
        <dbReference type="ARBA" id="ARBA00047512"/>
    </source>
</evidence>
<evidence type="ECO:0000256" key="3">
    <source>
        <dbReference type="ARBA" id="ARBA00022729"/>
    </source>
</evidence>
<dbReference type="Pfam" id="PF03009">
    <property type="entry name" value="GDPD"/>
    <property type="match status" value="1"/>
</dbReference>
<dbReference type="PANTHER" id="PTHR43620">
    <property type="entry name" value="GLYCEROPHOSPHORYL DIESTER PHOSPHODIESTERASE"/>
    <property type="match status" value="1"/>
</dbReference>
<evidence type="ECO:0000313" key="8">
    <source>
        <dbReference type="EMBL" id="GAA2136008.1"/>
    </source>
</evidence>
<evidence type="ECO:0000256" key="4">
    <source>
        <dbReference type="ARBA" id="ARBA00022798"/>
    </source>
</evidence>
<keyword evidence="3" id="KW-0732">Signal</keyword>
<evidence type="ECO:0000259" key="7">
    <source>
        <dbReference type="PROSITE" id="PS51704"/>
    </source>
</evidence>
<dbReference type="Gene3D" id="3.20.20.190">
    <property type="entry name" value="Phosphatidylinositol (PI) phosphodiesterase"/>
    <property type="match status" value="1"/>
</dbReference>
<dbReference type="EMBL" id="BAAAQR010000001">
    <property type="protein sequence ID" value="GAA2136008.1"/>
    <property type="molecule type" value="Genomic_DNA"/>
</dbReference>
<organism evidence="8 9">
    <name type="scientific">Nocardioides koreensis</name>
    <dbReference type="NCBI Taxonomy" id="433651"/>
    <lineage>
        <taxon>Bacteria</taxon>
        <taxon>Bacillati</taxon>
        <taxon>Actinomycetota</taxon>
        <taxon>Actinomycetes</taxon>
        <taxon>Propionibacteriales</taxon>
        <taxon>Nocardioidaceae</taxon>
        <taxon>Nocardioides</taxon>
    </lineage>
</organism>
<name>A0ABN2Z339_9ACTN</name>
<accession>A0ABN2Z339</accession>
<dbReference type="InterPro" id="IPR017946">
    <property type="entry name" value="PLC-like_Pdiesterase_TIM-brl"/>
</dbReference>
<dbReference type="InterPro" id="IPR030395">
    <property type="entry name" value="GP_PDE_dom"/>
</dbReference>
<dbReference type="Proteomes" id="UP001501771">
    <property type="component" value="Unassembled WGS sequence"/>
</dbReference>
<keyword evidence="4" id="KW-0319">Glycerol metabolism</keyword>
<feature type="domain" description="GP-PDE" evidence="7">
    <location>
        <begin position="22"/>
        <end position="325"/>
    </location>
</feature>
<keyword evidence="5" id="KW-0378">Hydrolase</keyword>
<sequence length="344" mass="38182">MSPAVLPPAPLTTRPSSLVVTPAVAAHRGASGYRPEHTLEAFRVAVEMGADDVELDLVATRDGVLVVRHDVELSHTTDVAARKDLAGRRTTKLVAGRPITGWFVEDLDLAELRTLRTRERMPRARPGSAAHDGRHGVATFEEVVRLVREEAELRGRTVGVLAEIKHGAYFQAAGLPLDELLQDSMRRLGMDHERSRVSAMAFEREVLRRLARSVRVPLIQLVNRRDQVTRTQLAVTATYADGIGARKDLLLRRALGDRVVRAAHREWLTVHAWTLRAENKFLAKDFRVGERRRHRGDLAGEARRLLDLGVDGLITDHPDEVVGARDSWARSAGHSSGISTQPTR</sequence>
<evidence type="ECO:0000256" key="1">
    <source>
        <dbReference type="ARBA" id="ARBA00007277"/>
    </source>
</evidence>
<comment type="caution">
    <text evidence="8">The sequence shown here is derived from an EMBL/GenBank/DDBJ whole genome shotgun (WGS) entry which is preliminary data.</text>
</comment>
<comment type="similarity">
    <text evidence="1">Belongs to the glycerophosphoryl diester phosphodiesterase family.</text>
</comment>
<evidence type="ECO:0000256" key="2">
    <source>
        <dbReference type="ARBA" id="ARBA00012247"/>
    </source>
</evidence>